<reference evidence="3" key="1">
    <citation type="journal article" date="2018" name="Int. J. Syst. Evol. Microbiol.">
        <title>Jatrophihabitans telluris sp. nov., isolated from sediment soil of lava forest wetlands and the emended description of the genus Jatrophihabitans.</title>
        <authorList>
            <person name="Lee K.C."/>
            <person name="Suh M.K."/>
            <person name="Eom M.K."/>
            <person name="Kim K.K."/>
            <person name="Kim J.S."/>
            <person name="Kim D.S."/>
            <person name="Ko S.H."/>
            <person name="Shin Y.K."/>
            <person name="Lee J.S."/>
        </authorList>
    </citation>
    <scope>NUCLEOTIDE SEQUENCE</scope>
    <source>
        <strain evidence="3">N237</strain>
    </source>
</reference>
<keyword evidence="1" id="KW-0472">Membrane</keyword>
<sequence>MPRFRLSRLLILLIVSAVLGLLSAPAASAHGANGRPIPDAAHYLTTLTGMSPAIAGVTAAVDPRGEWLEVANTTGKALIVLGYAREPYLKIDAAGTAENSYSPTLALNQSLFGDLSQLGEGTLPPSWHYTGTGHSVRWHDHRIHWMGVDRPPAVKSAPGTAHLVGNWSVHMALASTPVTITGTLNWLPMKPHISRIVVYLLIVGTLLFSVFIGLFALVVLRSRNVPDDLASLDSAPWDDRIGRSPTRPRT</sequence>
<feature type="signal peptide" evidence="2">
    <location>
        <begin position="1"/>
        <end position="31"/>
    </location>
</feature>
<evidence type="ECO:0000313" key="4">
    <source>
        <dbReference type="Proteomes" id="UP001056336"/>
    </source>
</evidence>
<keyword evidence="1" id="KW-0812">Transmembrane</keyword>
<name>A0ABY4R1X5_9ACTN</name>
<evidence type="ECO:0000313" key="3">
    <source>
        <dbReference type="EMBL" id="UQX89522.1"/>
    </source>
</evidence>
<dbReference type="EMBL" id="CP097332">
    <property type="protein sequence ID" value="UQX89522.1"/>
    <property type="molecule type" value="Genomic_DNA"/>
</dbReference>
<evidence type="ECO:0000256" key="2">
    <source>
        <dbReference type="SAM" id="SignalP"/>
    </source>
</evidence>
<reference evidence="3" key="2">
    <citation type="submission" date="2022-05" db="EMBL/GenBank/DDBJ databases">
        <authorList>
            <person name="Kim J.-S."/>
            <person name="Lee K."/>
            <person name="Suh M."/>
            <person name="Eom M."/>
            <person name="Kim J.-S."/>
            <person name="Kim D.-S."/>
            <person name="Ko S.-H."/>
            <person name="Shin Y."/>
            <person name="Lee J.-S."/>
        </authorList>
    </citation>
    <scope>NUCLEOTIDE SEQUENCE</scope>
    <source>
        <strain evidence="3">N237</strain>
    </source>
</reference>
<feature type="transmembrane region" description="Helical" evidence="1">
    <location>
        <begin position="196"/>
        <end position="220"/>
    </location>
</feature>
<organism evidence="3 4">
    <name type="scientific">Jatrophihabitans telluris</name>
    <dbReference type="NCBI Taxonomy" id="2038343"/>
    <lineage>
        <taxon>Bacteria</taxon>
        <taxon>Bacillati</taxon>
        <taxon>Actinomycetota</taxon>
        <taxon>Actinomycetes</taxon>
        <taxon>Jatrophihabitantales</taxon>
        <taxon>Jatrophihabitantaceae</taxon>
        <taxon>Jatrophihabitans</taxon>
    </lineage>
</organism>
<keyword evidence="2" id="KW-0732">Signal</keyword>
<protein>
    <submittedName>
        <fullName evidence="3">Uncharacterized protein</fullName>
    </submittedName>
</protein>
<dbReference type="Proteomes" id="UP001056336">
    <property type="component" value="Chromosome"/>
</dbReference>
<accession>A0ABY4R1X5</accession>
<evidence type="ECO:0000256" key="1">
    <source>
        <dbReference type="SAM" id="Phobius"/>
    </source>
</evidence>
<dbReference type="RefSeq" id="WP_249773418.1">
    <property type="nucleotide sequence ID" value="NZ_CP097332.1"/>
</dbReference>
<proteinExistence type="predicted"/>
<feature type="chain" id="PRO_5045267721" evidence="2">
    <location>
        <begin position="32"/>
        <end position="250"/>
    </location>
</feature>
<gene>
    <name evidence="3" type="ORF">M6D93_05815</name>
</gene>
<keyword evidence="4" id="KW-1185">Reference proteome</keyword>
<keyword evidence="1" id="KW-1133">Transmembrane helix</keyword>